<feature type="transmembrane region" description="Helical" evidence="8">
    <location>
        <begin position="364"/>
        <end position="386"/>
    </location>
</feature>
<dbReference type="GO" id="GO:0005886">
    <property type="term" value="C:plasma membrane"/>
    <property type="evidence" value="ECO:0007669"/>
    <property type="project" value="UniProtKB-SubCell"/>
</dbReference>
<keyword evidence="3" id="KW-1003">Cell membrane</keyword>
<accession>A0A8J3AAL1</accession>
<evidence type="ECO:0000256" key="5">
    <source>
        <dbReference type="ARBA" id="ARBA00022692"/>
    </source>
</evidence>
<feature type="transmembrane region" description="Helical" evidence="8">
    <location>
        <begin position="484"/>
        <end position="509"/>
    </location>
</feature>
<feature type="transmembrane region" description="Helical" evidence="8">
    <location>
        <begin position="398"/>
        <end position="418"/>
    </location>
</feature>
<comment type="caution">
    <text evidence="10">The sequence shown here is derived from an EMBL/GenBank/DDBJ whole genome shotgun (WGS) entry which is preliminary data.</text>
</comment>
<evidence type="ECO:0000313" key="11">
    <source>
        <dbReference type="Proteomes" id="UP000650511"/>
    </source>
</evidence>
<dbReference type="AlphaFoldDB" id="A0A8J3AAL1"/>
<dbReference type="PANTHER" id="PTHR43357:SF4">
    <property type="entry name" value="INNER MEMBRANE ABC TRANSPORTER PERMEASE PROTEIN YDCV"/>
    <property type="match status" value="1"/>
</dbReference>
<dbReference type="EMBL" id="BMHA01000012">
    <property type="protein sequence ID" value="GGI08691.1"/>
    <property type="molecule type" value="Genomic_DNA"/>
</dbReference>
<dbReference type="InterPro" id="IPR035906">
    <property type="entry name" value="MetI-like_sf"/>
</dbReference>
<keyword evidence="11" id="KW-1185">Reference proteome</keyword>
<reference evidence="10" key="1">
    <citation type="journal article" date="2014" name="Int. J. Syst. Evol. Microbiol.">
        <title>Complete genome sequence of Corynebacterium casei LMG S-19264T (=DSM 44701T), isolated from a smear-ripened cheese.</title>
        <authorList>
            <consortium name="US DOE Joint Genome Institute (JGI-PGF)"/>
            <person name="Walter F."/>
            <person name="Albersmeier A."/>
            <person name="Kalinowski J."/>
            <person name="Ruckert C."/>
        </authorList>
    </citation>
    <scope>NUCLEOTIDE SEQUENCE</scope>
    <source>
        <strain evidence="10">CGMCC 1.14988</strain>
    </source>
</reference>
<sequence length="561" mass="60940">MVAVLRERALVTTVLVILSGLIVAPVAAIFYGAVRTGAPGMADQGFTLTAVREVYTTGPYLATLGWTLLMAVGVAAISTTFGACAAWLLTRTDLRWKNLFELSVIAPLFLSPFVGALAWVALAAPNSGMVNVNLRWLLDTDATFVNIMTFTGVVFVLNLYYIPYGYLFVSSALKNMDPSLEEASYLNGRGVIATVRHVTFPIIRPALLAAFFFIAVLATGIFSVPGVLGLNATFNVLAVEVYRSMSIWPTNHARGAAIGTLLLWFTVLGVYFYRRAIRHASRYVTISARGTRPRVVRLGWVRYLISAVFLGYLLFATLLPYVALGIASLNPFTITDFRQMQFSFNNFLEVASSGRIVDATINTLVLGVVTPTATVLLGLAAAYCVVRMSGRTGAVVDYLATVPIAIPGIVFATGMLWVYVRTPLYATLTLLVIAFMGTYIPHAARFAGNSLMQIDPALEESSRVTGASRMRTLRRITLPLSKPSLLSAWVLVFVFVVREINTAILLYAPDTQILSVVAWGYIQDGTVRNAAVVGLLQTLVLIGGVLIARFLFRVKLSSTQV</sequence>
<evidence type="ECO:0000256" key="7">
    <source>
        <dbReference type="ARBA" id="ARBA00023136"/>
    </source>
</evidence>
<keyword evidence="5 8" id="KW-0812">Transmembrane</keyword>
<keyword evidence="4" id="KW-0997">Cell inner membrane</keyword>
<feature type="domain" description="ABC transmembrane type-1" evidence="9">
    <location>
        <begin position="360"/>
        <end position="548"/>
    </location>
</feature>
<feature type="domain" description="ABC transmembrane type-1" evidence="9">
    <location>
        <begin position="64"/>
        <end position="273"/>
    </location>
</feature>
<feature type="transmembrane region" description="Helical" evidence="8">
    <location>
        <begin position="300"/>
        <end position="323"/>
    </location>
</feature>
<evidence type="ECO:0000256" key="4">
    <source>
        <dbReference type="ARBA" id="ARBA00022519"/>
    </source>
</evidence>
<dbReference type="Proteomes" id="UP000650511">
    <property type="component" value="Unassembled WGS sequence"/>
</dbReference>
<comment type="similarity">
    <text evidence="8">Belongs to the binding-protein-dependent transport system permease family.</text>
</comment>
<evidence type="ECO:0000256" key="1">
    <source>
        <dbReference type="ARBA" id="ARBA00004429"/>
    </source>
</evidence>
<dbReference type="GO" id="GO:0055085">
    <property type="term" value="P:transmembrane transport"/>
    <property type="evidence" value="ECO:0007669"/>
    <property type="project" value="InterPro"/>
</dbReference>
<feature type="transmembrane region" description="Helical" evidence="8">
    <location>
        <begin position="144"/>
        <end position="169"/>
    </location>
</feature>
<dbReference type="InterPro" id="IPR000515">
    <property type="entry name" value="MetI-like"/>
</dbReference>
<dbReference type="Gene3D" id="1.10.3720.10">
    <property type="entry name" value="MetI-like"/>
    <property type="match status" value="2"/>
</dbReference>
<evidence type="ECO:0000256" key="6">
    <source>
        <dbReference type="ARBA" id="ARBA00022989"/>
    </source>
</evidence>
<evidence type="ECO:0000313" key="10">
    <source>
        <dbReference type="EMBL" id="GGI08691.1"/>
    </source>
</evidence>
<gene>
    <name evidence="10" type="ORF">GCM10011354_30360</name>
</gene>
<keyword evidence="7 8" id="KW-0472">Membrane</keyword>
<protein>
    <submittedName>
        <fullName evidence="10">ABC transporter substrate-binding protein</fullName>
    </submittedName>
</protein>
<feature type="transmembrane region" description="Helical" evidence="8">
    <location>
        <begin position="252"/>
        <end position="273"/>
    </location>
</feature>
<evidence type="ECO:0000259" key="9">
    <source>
        <dbReference type="PROSITE" id="PS50928"/>
    </source>
</evidence>
<feature type="transmembrane region" description="Helical" evidence="8">
    <location>
        <begin position="64"/>
        <end position="90"/>
    </location>
</feature>
<name>A0A8J3AAL1_9ACTN</name>
<comment type="subcellular location">
    <subcellularLocation>
        <location evidence="1">Cell inner membrane</location>
        <topology evidence="1">Multi-pass membrane protein</topology>
    </subcellularLocation>
    <subcellularLocation>
        <location evidence="8">Cell membrane</location>
        <topology evidence="8">Multi-pass membrane protein</topology>
    </subcellularLocation>
</comment>
<organism evidence="10 11">
    <name type="scientific">Egicoccus halophilus</name>
    <dbReference type="NCBI Taxonomy" id="1670830"/>
    <lineage>
        <taxon>Bacteria</taxon>
        <taxon>Bacillati</taxon>
        <taxon>Actinomycetota</taxon>
        <taxon>Nitriliruptoria</taxon>
        <taxon>Egicoccales</taxon>
        <taxon>Egicoccaceae</taxon>
        <taxon>Egicoccus</taxon>
    </lineage>
</organism>
<evidence type="ECO:0000256" key="3">
    <source>
        <dbReference type="ARBA" id="ARBA00022475"/>
    </source>
</evidence>
<evidence type="ECO:0000256" key="8">
    <source>
        <dbReference type="RuleBase" id="RU363032"/>
    </source>
</evidence>
<feature type="transmembrane region" description="Helical" evidence="8">
    <location>
        <begin position="206"/>
        <end position="232"/>
    </location>
</feature>
<evidence type="ECO:0000256" key="2">
    <source>
        <dbReference type="ARBA" id="ARBA00022448"/>
    </source>
</evidence>
<feature type="transmembrane region" description="Helical" evidence="8">
    <location>
        <begin position="424"/>
        <end position="444"/>
    </location>
</feature>
<keyword evidence="2 8" id="KW-0813">Transport</keyword>
<feature type="transmembrane region" description="Helical" evidence="8">
    <location>
        <begin position="529"/>
        <end position="552"/>
    </location>
</feature>
<dbReference type="Pfam" id="PF00528">
    <property type="entry name" value="BPD_transp_1"/>
    <property type="match status" value="1"/>
</dbReference>
<feature type="transmembrane region" description="Helical" evidence="8">
    <location>
        <begin position="9"/>
        <end position="34"/>
    </location>
</feature>
<proteinExistence type="inferred from homology"/>
<dbReference type="PROSITE" id="PS50928">
    <property type="entry name" value="ABC_TM1"/>
    <property type="match status" value="2"/>
</dbReference>
<keyword evidence="6 8" id="KW-1133">Transmembrane helix</keyword>
<dbReference type="PANTHER" id="PTHR43357">
    <property type="entry name" value="INNER MEMBRANE ABC TRANSPORTER PERMEASE PROTEIN YDCV"/>
    <property type="match status" value="1"/>
</dbReference>
<dbReference type="SUPFAM" id="SSF161098">
    <property type="entry name" value="MetI-like"/>
    <property type="match status" value="2"/>
</dbReference>
<reference evidence="10" key="2">
    <citation type="submission" date="2020-09" db="EMBL/GenBank/DDBJ databases">
        <authorList>
            <person name="Sun Q."/>
            <person name="Zhou Y."/>
        </authorList>
    </citation>
    <scope>NUCLEOTIDE SEQUENCE</scope>
    <source>
        <strain evidence="10">CGMCC 1.14988</strain>
    </source>
</reference>
<dbReference type="CDD" id="cd06261">
    <property type="entry name" value="TM_PBP2"/>
    <property type="match status" value="2"/>
</dbReference>
<feature type="transmembrane region" description="Helical" evidence="8">
    <location>
        <begin position="102"/>
        <end position="124"/>
    </location>
</feature>